<comment type="caution">
    <text evidence="1">The sequence shown here is derived from an EMBL/GenBank/DDBJ whole genome shotgun (WGS) entry which is preliminary data.</text>
</comment>
<dbReference type="InterPro" id="IPR036291">
    <property type="entry name" value="NAD(P)-bd_dom_sf"/>
</dbReference>
<feature type="non-terminal residue" evidence="1">
    <location>
        <position position="1"/>
    </location>
</feature>
<proteinExistence type="predicted"/>
<dbReference type="SUPFAM" id="SSF51735">
    <property type="entry name" value="NAD(P)-binding Rossmann-fold domains"/>
    <property type="match status" value="1"/>
</dbReference>
<dbReference type="Gene3D" id="3.40.50.720">
    <property type="entry name" value="NAD(P)-binding Rossmann-like Domain"/>
    <property type="match status" value="1"/>
</dbReference>
<organism evidence="1 2">
    <name type="scientific">Scytalidium lignicola</name>
    <name type="common">Hyphomycete</name>
    <dbReference type="NCBI Taxonomy" id="5539"/>
    <lineage>
        <taxon>Eukaryota</taxon>
        <taxon>Fungi</taxon>
        <taxon>Dikarya</taxon>
        <taxon>Ascomycota</taxon>
        <taxon>Pezizomycotina</taxon>
        <taxon>Leotiomycetes</taxon>
        <taxon>Leotiomycetes incertae sedis</taxon>
        <taxon>Scytalidium</taxon>
    </lineage>
</organism>
<dbReference type="OMA" id="NTVGNVH"/>
<keyword evidence="2" id="KW-1185">Reference proteome</keyword>
<reference evidence="1 2" key="1">
    <citation type="submission" date="2018-05" db="EMBL/GenBank/DDBJ databases">
        <title>Draft genome sequence of Scytalidium lignicola DSM 105466, a ubiquitous saprotrophic fungus.</title>
        <authorList>
            <person name="Buettner E."/>
            <person name="Gebauer A.M."/>
            <person name="Hofrichter M."/>
            <person name="Liers C."/>
            <person name="Kellner H."/>
        </authorList>
    </citation>
    <scope>NUCLEOTIDE SEQUENCE [LARGE SCALE GENOMIC DNA]</scope>
    <source>
        <strain evidence="1 2">DSM 105466</strain>
    </source>
</reference>
<gene>
    <name evidence="1" type="ORF">B7463_g5405</name>
</gene>
<dbReference type="PANTHER" id="PTHR45458">
    <property type="entry name" value="SHORT-CHAIN DEHYDROGENASE/REDUCTASE SDR"/>
    <property type="match status" value="1"/>
</dbReference>
<dbReference type="GO" id="GO:0016616">
    <property type="term" value="F:oxidoreductase activity, acting on the CH-OH group of donors, NAD or NADP as acceptor"/>
    <property type="evidence" value="ECO:0007669"/>
    <property type="project" value="TreeGrafter"/>
</dbReference>
<dbReference type="AlphaFoldDB" id="A0A3E2HBZ2"/>
<accession>A0A3E2HBZ2</accession>
<evidence type="ECO:0000313" key="2">
    <source>
        <dbReference type="Proteomes" id="UP000258309"/>
    </source>
</evidence>
<dbReference type="OrthoDB" id="7289984at2759"/>
<evidence type="ECO:0000313" key="1">
    <source>
        <dbReference type="EMBL" id="RFU30924.1"/>
    </source>
</evidence>
<name>A0A3E2HBZ2_SCYLI</name>
<dbReference type="InterPro" id="IPR052184">
    <property type="entry name" value="SDR_enzymes"/>
</dbReference>
<dbReference type="Proteomes" id="UP000258309">
    <property type="component" value="Unassembled WGS sequence"/>
</dbReference>
<dbReference type="PANTHER" id="PTHR45458:SF3">
    <property type="entry name" value="CHAIN DEHYDROGENASE (ATSC), PUTATIVE-RELATED"/>
    <property type="match status" value="1"/>
</dbReference>
<dbReference type="EMBL" id="NCSJ02000088">
    <property type="protein sequence ID" value="RFU30924.1"/>
    <property type="molecule type" value="Genomic_DNA"/>
</dbReference>
<protein>
    <submittedName>
        <fullName evidence="1">Uncharacterized protein</fullName>
    </submittedName>
</protein>
<sequence>MPSYVIVGASQGLGVSQLPFPFPNTYTNGSANSPPPPENTIIGLVRTPSKVQARLSADNLPNVHLLQADMADHTSLTTAAAATSKLTPNGAVDYLIINGVYVNSEENFLPPTAFSGKEDLITTALLESIKVNVLGVIFSINAFLPLVRKSSKKKIAVISTGLADLEEAQKGGIAFTVSYSSSKAALNMVIARFAVELRGEGVVVLALMSPEVQQQIGVMLADFKRMDPNFPGRPISMEESIKGQKKVIEEVTIEQSGAFLSHHGDKKWL</sequence>
<dbReference type="InterPro" id="IPR002347">
    <property type="entry name" value="SDR_fam"/>
</dbReference>
<dbReference type="Pfam" id="PF00106">
    <property type="entry name" value="adh_short"/>
    <property type="match status" value="1"/>
</dbReference>
<feature type="non-terminal residue" evidence="1">
    <location>
        <position position="269"/>
    </location>
</feature>